<accession>A0AAY5KIY8</accession>
<proteinExistence type="inferred from homology"/>
<keyword evidence="9" id="KW-0325">Glycoprotein</keyword>
<evidence type="ECO:0000313" key="12">
    <source>
        <dbReference type="Proteomes" id="UP000265140"/>
    </source>
</evidence>
<reference evidence="11 12" key="1">
    <citation type="submission" date="2020-02" db="EMBL/GenBank/DDBJ databases">
        <title>Esox lucius (northern pike) genome, fEsoLuc1, primary haplotype.</title>
        <authorList>
            <person name="Myers G."/>
            <person name="Karagic N."/>
            <person name="Meyer A."/>
            <person name="Pippel M."/>
            <person name="Reichard M."/>
            <person name="Winkler S."/>
            <person name="Tracey A."/>
            <person name="Sims Y."/>
            <person name="Howe K."/>
            <person name="Rhie A."/>
            <person name="Formenti G."/>
            <person name="Durbin R."/>
            <person name="Fedrigo O."/>
            <person name="Jarvis E.D."/>
        </authorList>
    </citation>
    <scope>NUCLEOTIDE SEQUENCE [LARGE SCALE GENOMIC DNA]</scope>
</reference>
<keyword evidence="5 10" id="KW-0812">Transmembrane</keyword>
<evidence type="ECO:0000256" key="3">
    <source>
        <dbReference type="ARBA" id="ARBA00010345"/>
    </source>
</evidence>
<dbReference type="GO" id="GO:0006506">
    <property type="term" value="P:GPI anchor biosynthetic process"/>
    <property type="evidence" value="ECO:0007669"/>
    <property type="project" value="UniProtKB-KW"/>
</dbReference>
<keyword evidence="12" id="KW-1185">Reference proteome</keyword>
<comment type="function">
    <text evidence="10">Stabilizing subunit of the glycosylphosphatidylinositol-mannosyltransferase I complex which catalyzes the transfer of the first mannose, via an alpha-1,4 bond from a dolichol-phosphate-mannose (Dol-P-Man) to the glucosaminyl acyl phosphatidylinositol (GlcN-(acyl)PI) intermediate to generate alpha-D-Man-(1-&gt;4)-alpha-D-GlcN-(1-&gt;6)-(1-radyl,2-acyl-sn-glycero-3-phospho)-2-acyl-inositol and participates in the sixth step of the glycosylphosphatidylinositol-anchor biosynthesis. Probably acts by stabilizing the mannosyltransferase PIGM.</text>
</comment>
<keyword evidence="6 10" id="KW-0256">Endoplasmic reticulum</keyword>
<dbReference type="AlphaFoldDB" id="A0AAY5KIY8"/>
<evidence type="ECO:0000313" key="11">
    <source>
        <dbReference type="Ensembl" id="ENSELUP00000089078.1"/>
    </source>
</evidence>
<evidence type="ECO:0000256" key="5">
    <source>
        <dbReference type="ARBA" id="ARBA00022692"/>
    </source>
</evidence>
<keyword evidence="8 10" id="KW-0472">Membrane</keyword>
<comment type="pathway">
    <text evidence="2 10">Glycolipid biosynthesis; glycosylphosphatidylinositol-anchor biosynthesis.</text>
</comment>
<name>A0AAY5KIY8_ESOLU</name>
<dbReference type="Ensembl" id="ENSELUT00000088688.1">
    <property type="protein sequence ID" value="ENSELUP00000089078.1"/>
    <property type="gene ID" value="ENSELUG00000043106.1"/>
</dbReference>
<comment type="subcellular location">
    <subcellularLocation>
        <location evidence="1 10">Endoplasmic reticulum membrane</location>
        <topology evidence="1 10">Single-pass membrane protein</topology>
    </subcellularLocation>
</comment>
<keyword evidence="7 10" id="KW-1133">Transmembrane helix</keyword>
<comment type="similarity">
    <text evidence="3 10">Belongs to the PIGX family.</text>
</comment>
<evidence type="ECO:0000256" key="7">
    <source>
        <dbReference type="ARBA" id="ARBA00022989"/>
    </source>
</evidence>
<evidence type="ECO:0000256" key="10">
    <source>
        <dbReference type="RuleBase" id="RU366056"/>
    </source>
</evidence>
<dbReference type="Proteomes" id="UP000265140">
    <property type="component" value="Chromosome 8"/>
</dbReference>
<reference evidence="11" key="2">
    <citation type="submission" date="2025-08" db="UniProtKB">
        <authorList>
            <consortium name="Ensembl"/>
        </authorList>
    </citation>
    <scope>IDENTIFICATION</scope>
</reference>
<dbReference type="InterPro" id="IPR013233">
    <property type="entry name" value="PIG-X/PBN1"/>
</dbReference>
<evidence type="ECO:0000256" key="9">
    <source>
        <dbReference type="ARBA" id="ARBA00023180"/>
    </source>
</evidence>
<evidence type="ECO:0000256" key="1">
    <source>
        <dbReference type="ARBA" id="ARBA00004389"/>
    </source>
</evidence>
<dbReference type="GO" id="GO:0005789">
    <property type="term" value="C:endoplasmic reticulum membrane"/>
    <property type="evidence" value="ECO:0007669"/>
    <property type="project" value="UniProtKB-SubCell"/>
</dbReference>
<organism evidence="11 12">
    <name type="scientific">Esox lucius</name>
    <name type="common">Northern pike</name>
    <dbReference type="NCBI Taxonomy" id="8010"/>
    <lineage>
        <taxon>Eukaryota</taxon>
        <taxon>Metazoa</taxon>
        <taxon>Chordata</taxon>
        <taxon>Craniata</taxon>
        <taxon>Vertebrata</taxon>
        <taxon>Euteleostomi</taxon>
        <taxon>Actinopterygii</taxon>
        <taxon>Neopterygii</taxon>
        <taxon>Teleostei</taxon>
        <taxon>Protacanthopterygii</taxon>
        <taxon>Esociformes</taxon>
        <taxon>Esocidae</taxon>
        <taxon>Esox</taxon>
    </lineage>
</organism>
<evidence type="ECO:0000256" key="6">
    <source>
        <dbReference type="ARBA" id="ARBA00022824"/>
    </source>
</evidence>
<dbReference type="Pfam" id="PF08320">
    <property type="entry name" value="PIG-X"/>
    <property type="match status" value="1"/>
</dbReference>
<protein>
    <recommendedName>
        <fullName evidence="10">Phosphatidylinositol-glycan biosynthesis class X protein</fullName>
    </recommendedName>
</protein>
<reference evidence="11" key="3">
    <citation type="submission" date="2025-09" db="UniProtKB">
        <authorList>
            <consortium name="Ensembl"/>
        </authorList>
    </citation>
    <scope>IDENTIFICATION</scope>
</reference>
<evidence type="ECO:0000256" key="4">
    <source>
        <dbReference type="ARBA" id="ARBA00022502"/>
    </source>
</evidence>
<dbReference type="SMART" id="SM00780">
    <property type="entry name" value="PIG-X"/>
    <property type="match status" value="1"/>
</dbReference>
<dbReference type="PANTHER" id="PTHR28650">
    <property type="entry name" value="PHOSPHATIDYLINOSITOL-GLYCAN BIOSYNTHESIS CLASS X PROTEIN"/>
    <property type="match status" value="1"/>
</dbReference>
<dbReference type="PANTHER" id="PTHR28650:SF1">
    <property type="entry name" value="PHOSPHATIDYLINOSITOL-GLYCAN BIOSYNTHESIS CLASS X PROTEIN"/>
    <property type="match status" value="1"/>
</dbReference>
<gene>
    <name evidence="11" type="primary">PIGX</name>
</gene>
<feature type="transmembrane region" description="Helical" evidence="10">
    <location>
        <begin position="197"/>
        <end position="216"/>
    </location>
</feature>
<evidence type="ECO:0000256" key="2">
    <source>
        <dbReference type="ARBA" id="ARBA00004687"/>
    </source>
</evidence>
<dbReference type="InterPro" id="IPR040039">
    <property type="entry name" value="PIGX"/>
</dbReference>
<sequence>YSSTIGSTENNCGLSRTWLETLSVTVDIKKNGFHRELVTTIGFSPGSLDGLEALLVYRLPSGIYIDPYQLASLKEDTGLQVLLSSPVDLEAPAHLSKKVTIFVYPLLDQGGFRATVPIHGRYHKPSLAGKSFELVKIEHPKLILRTNTCTHLSFPPYKIFDAPCSVHNLSTCQWLEIQHLEKQDPVSLEIPLGDGSLVAPVCAGNLLVILLCCIILSRSIWKHGVF</sequence>
<evidence type="ECO:0000256" key="8">
    <source>
        <dbReference type="ARBA" id="ARBA00023136"/>
    </source>
</evidence>
<keyword evidence="4 10" id="KW-0337">GPI-anchor biosynthesis</keyword>
<dbReference type="GeneTree" id="ENSGT00390000017679"/>